<dbReference type="EMBL" id="JAHWDF010000023">
    <property type="protein sequence ID" value="MBW2962970.1"/>
    <property type="molecule type" value="Genomic_DNA"/>
</dbReference>
<evidence type="ECO:0000259" key="3">
    <source>
        <dbReference type="PROSITE" id="PS50093"/>
    </source>
</evidence>
<accession>A0ABS6W544</accession>
<reference evidence="4 5" key="1">
    <citation type="submission" date="2021-07" db="EMBL/GenBank/DDBJ databases">
        <title>Mesonia aestuariivivens sp. nov., isolated from a tidal flat.</title>
        <authorList>
            <person name="Kim Y.-O."/>
            <person name="Yoon J.-H."/>
        </authorList>
    </citation>
    <scope>NUCLEOTIDE SEQUENCE [LARGE SCALE GENOMIC DNA]</scope>
    <source>
        <strain evidence="4 5">JHPTF-M18</strain>
    </source>
</reference>
<dbReference type="Pfam" id="PF18911">
    <property type="entry name" value="PKD_4"/>
    <property type="match status" value="1"/>
</dbReference>
<dbReference type="InterPro" id="IPR026444">
    <property type="entry name" value="Secre_tail"/>
</dbReference>
<feature type="domain" description="PKD" evidence="3">
    <location>
        <begin position="384"/>
        <end position="433"/>
    </location>
</feature>
<evidence type="ECO:0000313" key="5">
    <source>
        <dbReference type="Proteomes" id="UP000719267"/>
    </source>
</evidence>
<evidence type="ECO:0000313" key="4">
    <source>
        <dbReference type="EMBL" id="MBW2962970.1"/>
    </source>
</evidence>
<sequence length="1090" mass="120506">MLQKYILLKLVFSTILIQATAPAFAQSPTSAALGYNVFLEGDATLTTNEAEGPIALGNNLTLGGNYQVANHSAGTFEVGGHKIGLLVGGKVNYSSTSAWSSLKINNGYLKIGNGTNSYVWYYDQNNAASNIRITPGANYNAYPQIMLQNNANSLNVGVNQNPIIEGNLIDFGSAFQEMRTLSTSISQHTGNAQLTNPNGQSIPTTNLPNQVKINLQNGINYLNVTGADLNQAQIFTYNQQPSASKVLVINVDAPGIFNWNVWNQAGIGFQNCPYILYNFYNTTTLNIEGWSTIEGTVYAPFADIVKTQNQSNIEGQVIAKSLVHSGGEMHYAIFEPTIPTSTPTPGIAPTADFTTNSWEECFNGNKFSLKNLSHTDNALQPEAPLTYAWDFGDGTTSNVMNPEKIYTAAGIYTISLTTTNTYGSSTKSKQVEVFPNLEASVLAIATSSANGIATKQFSLTNASQFASYTWETHDGAFVFANQPQVSFDFDQADYYEFYIHTVDLNGCEHTTLIPITIESEEVNTGNDGGLESESLGDAVSKQYIKRKKKSIATRFNKAEAKTFKKQKLTASRLTARGHGDLTMLEMFPSNLGEDYTAKISSPTDILDYTIANEVLSVDFSKDGKTRGVVLGVKTIDDVYNHTKASCDRLKGAEILSIQTKKINAYHFLMQAIEQRNGVIEYAISFSIGKNENDQAYSLQSNWYVNGYFNANEVFNFQVWSTNPENTIKLVQDILTNITAAGPIIQEENSQVPSTYVAKVSRDNTMLNLQLRSTQLGESIEIEMDEVYSETQGNGLRYNPFKSKKEQLVSLDIKDAYELDGRVLVNGEIQDVFYHADGNWGLDYDTSYTAIEDYEVSNAFDRIYEEDQSPLHRNVHLKAHSEYDYLTLYKSLLPGNLPSDYTEYKYISFTAKGTGLIELGLVKSSIEAWEEQYKANINIKATAQTYYVPFDFFTSTGTNEKLTAEDLSMLTFTFLPMEAGSNDVDLQIENVAFAKTAPVGSEELLLDVKNEFIVYPNPSQGTLNCLLYSQSKTSATISIFDMAGKQVYTQQKNLVEGRNELRFTPEVGTGIYFLKINSDQSDYGVSKIMIQ</sequence>
<organism evidence="4 5">
    <name type="scientific">Mesonia aestuariivivens</name>
    <dbReference type="NCBI Taxonomy" id="2796128"/>
    <lineage>
        <taxon>Bacteria</taxon>
        <taxon>Pseudomonadati</taxon>
        <taxon>Bacteroidota</taxon>
        <taxon>Flavobacteriia</taxon>
        <taxon>Flavobacteriales</taxon>
        <taxon>Flavobacteriaceae</taxon>
        <taxon>Mesonia</taxon>
    </lineage>
</organism>
<evidence type="ECO:0000256" key="1">
    <source>
        <dbReference type="ARBA" id="ARBA00022729"/>
    </source>
</evidence>
<gene>
    <name evidence="4" type="ORF">KW502_14370</name>
</gene>
<feature type="signal peptide" evidence="2">
    <location>
        <begin position="1"/>
        <end position="25"/>
    </location>
</feature>
<dbReference type="Proteomes" id="UP000719267">
    <property type="component" value="Unassembled WGS sequence"/>
</dbReference>
<dbReference type="SMART" id="SM00089">
    <property type="entry name" value="PKD"/>
    <property type="match status" value="2"/>
</dbReference>
<comment type="caution">
    <text evidence="4">The sequence shown here is derived from an EMBL/GenBank/DDBJ whole genome shotgun (WGS) entry which is preliminary data.</text>
</comment>
<dbReference type="NCBIfam" id="TIGR04183">
    <property type="entry name" value="Por_Secre_tail"/>
    <property type="match status" value="1"/>
</dbReference>
<dbReference type="Pfam" id="PF20597">
    <property type="entry name" value="pAdhesive_15"/>
    <property type="match status" value="1"/>
</dbReference>
<dbReference type="InterPro" id="IPR026588">
    <property type="entry name" value="Choice_anch_A"/>
</dbReference>
<dbReference type="InterPro" id="IPR022409">
    <property type="entry name" value="PKD/Chitinase_dom"/>
</dbReference>
<name>A0ABS6W544_9FLAO</name>
<dbReference type="NCBIfam" id="TIGR04215">
    <property type="entry name" value="choice_anch_A"/>
    <property type="match status" value="1"/>
</dbReference>
<dbReference type="PROSITE" id="PS50093">
    <property type="entry name" value="PKD"/>
    <property type="match status" value="1"/>
</dbReference>
<evidence type="ECO:0000256" key="2">
    <source>
        <dbReference type="SAM" id="SignalP"/>
    </source>
</evidence>
<dbReference type="Pfam" id="PF18962">
    <property type="entry name" value="Por_Secre_tail"/>
    <property type="match status" value="1"/>
</dbReference>
<dbReference type="RefSeq" id="WP_219041253.1">
    <property type="nucleotide sequence ID" value="NZ_JAHWDF010000023.1"/>
</dbReference>
<keyword evidence="1 2" id="KW-0732">Signal</keyword>
<dbReference type="InterPro" id="IPR000601">
    <property type="entry name" value="PKD_dom"/>
</dbReference>
<proteinExistence type="predicted"/>
<dbReference type="CDD" id="cd00146">
    <property type="entry name" value="PKD"/>
    <property type="match status" value="1"/>
</dbReference>
<protein>
    <submittedName>
        <fullName evidence="4">Choice-of-anchor A family protein</fullName>
    </submittedName>
</protein>
<feature type="chain" id="PRO_5046898501" evidence="2">
    <location>
        <begin position="26"/>
        <end position="1090"/>
    </location>
</feature>
<keyword evidence="5" id="KW-1185">Reference proteome</keyword>